<feature type="transmembrane region" description="Helical" evidence="2">
    <location>
        <begin position="85"/>
        <end position="105"/>
    </location>
</feature>
<accession>A0ABV9YVV0</accession>
<organism evidence="3 4">
    <name type="scientific">Actinomycetospora atypica</name>
    <dbReference type="NCBI Taxonomy" id="1290095"/>
    <lineage>
        <taxon>Bacteria</taxon>
        <taxon>Bacillati</taxon>
        <taxon>Actinomycetota</taxon>
        <taxon>Actinomycetes</taxon>
        <taxon>Pseudonocardiales</taxon>
        <taxon>Pseudonocardiaceae</taxon>
        <taxon>Actinomycetospora</taxon>
    </lineage>
</organism>
<evidence type="ECO:0000313" key="3">
    <source>
        <dbReference type="EMBL" id="MFC5065429.1"/>
    </source>
</evidence>
<dbReference type="EMBL" id="JBHSIV010000036">
    <property type="protein sequence ID" value="MFC5065429.1"/>
    <property type="molecule type" value="Genomic_DNA"/>
</dbReference>
<proteinExistence type="predicted"/>
<feature type="non-terminal residue" evidence="3">
    <location>
        <position position="1"/>
    </location>
</feature>
<evidence type="ECO:0000256" key="2">
    <source>
        <dbReference type="SAM" id="Phobius"/>
    </source>
</evidence>
<keyword evidence="2" id="KW-0472">Membrane</keyword>
<feature type="compositionally biased region" description="Acidic residues" evidence="1">
    <location>
        <begin position="33"/>
        <end position="49"/>
    </location>
</feature>
<evidence type="ECO:0000256" key="1">
    <source>
        <dbReference type="SAM" id="MobiDB-lite"/>
    </source>
</evidence>
<sequence length="139" mass="14356">DAAGGPPTAASPAARPDPATTRAAAPAGLAREDDLDEVDDYDDEYDDEPAERPSAREWAVIAGQLVVGAVLGALLWIGFSYLWQSLPVVALVLAAAATGGLVFGVRAMRRSDDLQTMALAIVVGLVVTVSPAAFVLLAR</sequence>
<keyword evidence="4" id="KW-1185">Reference proteome</keyword>
<gene>
    <name evidence="3" type="ORF">ACFPBZ_24645</name>
</gene>
<keyword evidence="2" id="KW-1133">Transmembrane helix</keyword>
<feature type="transmembrane region" description="Helical" evidence="2">
    <location>
        <begin position="58"/>
        <end position="79"/>
    </location>
</feature>
<name>A0ABV9YVV0_9PSEU</name>
<reference evidence="4" key="1">
    <citation type="journal article" date="2019" name="Int. J. Syst. Evol. Microbiol.">
        <title>The Global Catalogue of Microorganisms (GCM) 10K type strain sequencing project: providing services to taxonomists for standard genome sequencing and annotation.</title>
        <authorList>
            <consortium name="The Broad Institute Genomics Platform"/>
            <consortium name="The Broad Institute Genome Sequencing Center for Infectious Disease"/>
            <person name="Wu L."/>
            <person name="Ma J."/>
        </authorList>
    </citation>
    <scope>NUCLEOTIDE SEQUENCE [LARGE SCALE GENOMIC DNA]</scope>
    <source>
        <strain evidence="4">CGMCC 4.7093</strain>
    </source>
</reference>
<comment type="caution">
    <text evidence="3">The sequence shown here is derived from an EMBL/GenBank/DDBJ whole genome shotgun (WGS) entry which is preliminary data.</text>
</comment>
<keyword evidence="2" id="KW-0812">Transmembrane</keyword>
<feature type="region of interest" description="Disordered" evidence="1">
    <location>
        <begin position="1"/>
        <end position="53"/>
    </location>
</feature>
<protein>
    <submittedName>
        <fullName evidence="3">Uncharacterized protein</fullName>
    </submittedName>
</protein>
<feature type="transmembrane region" description="Helical" evidence="2">
    <location>
        <begin position="117"/>
        <end position="138"/>
    </location>
</feature>
<dbReference type="Proteomes" id="UP001595947">
    <property type="component" value="Unassembled WGS sequence"/>
</dbReference>
<evidence type="ECO:0000313" key="4">
    <source>
        <dbReference type="Proteomes" id="UP001595947"/>
    </source>
</evidence>
<feature type="compositionally biased region" description="Low complexity" evidence="1">
    <location>
        <begin position="1"/>
        <end position="29"/>
    </location>
</feature>